<evidence type="ECO:0000313" key="3">
    <source>
        <dbReference type="Proteomes" id="UP001187192"/>
    </source>
</evidence>
<organism evidence="2 3">
    <name type="scientific">Ficus carica</name>
    <name type="common">Common fig</name>
    <dbReference type="NCBI Taxonomy" id="3494"/>
    <lineage>
        <taxon>Eukaryota</taxon>
        <taxon>Viridiplantae</taxon>
        <taxon>Streptophyta</taxon>
        <taxon>Embryophyta</taxon>
        <taxon>Tracheophyta</taxon>
        <taxon>Spermatophyta</taxon>
        <taxon>Magnoliopsida</taxon>
        <taxon>eudicotyledons</taxon>
        <taxon>Gunneridae</taxon>
        <taxon>Pentapetalae</taxon>
        <taxon>rosids</taxon>
        <taxon>fabids</taxon>
        <taxon>Rosales</taxon>
        <taxon>Moraceae</taxon>
        <taxon>Ficeae</taxon>
        <taxon>Ficus</taxon>
    </lineage>
</organism>
<gene>
    <name evidence="2" type="ORF">TIFTF001_043057</name>
</gene>
<accession>A0AA87YYI6</accession>
<dbReference type="Proteomes" id="UP001187192">
    <property type="component" value="Unassembled WGS sequence"/>
</dbReference>
<comment type="caution">
    <text evidence="2">The sequence shown here is derived from an EMBL/GenBank/DDBJ whole genome shotgun (WGS) entry which is preliminary data.</text>
</comment>
<evidence type="ECO:0000313" key="2">
    <source>
        <dbReference type="EMBL" id="GMN20295.1"/>
    </source>
</evidence>
<dbReference type="AlphaFoldDB" id="A0AA87YYI6"/>
<keyword evidence="3" id="KW-1185">Reference proteome</keyword>
<protein>
    <submittedName>
        <fullName evidence="2">Uncharacterized protein</fullName>
    </submittedName>
</protein>
<reference evidence="2" key="1">
    <citation type="submission" date="2023-07" db="EMBL/GenBank/DDBJ databases">
        <title>draft genome sequence of fig (Ficus carica).</title>
        <authorList>
            <person name="Takahashi T."/>
            <person name="Nishimura K."/>
        </authorList>
    </citation>
    <scope>NUCLEOTIDE SEQUENCE</scope>
</reference>
<feature type="region of interest" description="Disordered" evidence="1">
    <location>
        <begin position="1"/>
        <end position="23"/>
    </location>
</feature>
<name>A0AA87YYI6_FICCA</name>
<evidence type="ECO:0000256" key="1">
    <source>
        <dbReference type="SAM" id="MobiDB-lite"/>
    </source>
</evidence>
<dbReference type="EMBL" id="BTGU01002608">
    <property type="protein sequence ID" value="GMN20295.1"/>
    <property type="molecule type" value="Genomic_DNA"/>
</dbReference>
<sequence length="120" mass="13214">MGWGPAGGVVANDGGKVNGDGEDKGEKFFIRWEARRHRKGGSVVMKTFFFQWRGDGIRKGKRDGEIHSILGQNVGKRERIGGERERIRGDSERIGEEVCLGSIIPICNCNDMTSVTMSSS</sequence>
<proteinExistence type="predicted"/>